<feature type="transmembrane region" description="Helical" evidence="2">
    <location>
        <begin position="58"/>
        <end position="83"/>
    </location>
</feature>
<evidence type="ECO:0000313" key="3">
    <source>
        <dbReference type="EMBL" id="RVD88997.1"/>
    </source>
</evidence>
<accession>A0A437ADX5</accession>
<dbReference type="RefSeq" id="XP_067494541.1">
    <property type="nucleotide sequence ID" value="XM_067630837.1"/>
</dbReference>
<dbReference type="Proteomes" id="UP000283090">
    <property type="component" value="Unassembled WGS sequence"/>
</dbReference>
<reference evidence="3 4" key="1">
    <citation type="submission" date="2019-01" db="EMBL/GenBank/DDBJ databases">
        <title>Intercellular communication is required for trap formation in the nematode-trapping fungus Duddingtonia flagrans.</title>
        <authorList>
            <person name="Youssar L."/>
            <person name="Wernet V."/>
            <person name="Hensel N."/>
            <person name="Hildebrandt H.-G."/>
            <person name="Fischer R."/>
        </authorList>
    </citation>
    <scope>NUCLEOTIDE SEQUENCE [LARGE SCALE GENOMIC DNA]</scope>
    <source>
        <strain evidence="3 4">CBS H-5679</strain>
    </source>
</reference>
<evidence type="ECO:0000313" key="4">
    <source>
        <dbReference type="Proteomes" id="UP000283090"/>
    </source>
</evidence>
<feature type="compositionally biased region" description="Gly residues" evidence="1">
    <location>
        <begin position="105"/>
        <end position="115"/>
    </location>
</feature>
<dbReference type="OrthoDB" id="5425978at2759"/>
<dbReference type="AlphaFoldDB" id="A0A437ADX5"/>
<sequence>MTQTQPTGQAVAPHPSRLSVESNASTVDVEKARVSIDSTSDENTIRIPFSAKRTSRKLFCGVLIAANIMFIAVVVGLAVGLSLRLKHSGSESGSSTPAGAENVSHGGGSGPNRVY</sequence>
<keyword evidence="2" id="KW-1133">Transmembrane helix</keyword>
<dbReference type="GeneID" id="93582332"/>
<name>A0A437ADX5_ARTFL</name>
<comment type="caution">
    <text evidence="3">The sequence shown here is derived from an EMBL/GenBank/DDBJ whole genome shotgun (WGS) entry which is preliminary data.</text>
</comment>
<gene>
    <name evidence="3" type="ORF">DFL_000021</name>
</gene>
<keyword evidence="2" id="KW-0812">Transmembrane</keyword>
<dbReference type="EMBL" id="SAEB01000001">
    <property type="protein sequence ID" value="RVD88997.1"/>
    <property type="molecule type" value="Genomic_DNA"/>
</dbReference>
<dbReference type="VEuPathDB" id="FungiDB:DFL_000021"/>
<organism evidence="3 4">
    <name type="scientific">Arthrobotrys flagrans</name>
    <name type="common">Nematode-trapping fungus</name>
    <name type="synonym">Trichothecium flagrans</name>
    <dbReference type="NCBI Taxonomy" id="97331"/>
    <lineage>
        <taxon>Eukaryota</taxon>
        <taxon>Fungi</taxon>
        <taxon>Dikarya</taxon>
        <taxon>Ascomycota</taxon>
        <taxon>Pezizomycotina</taxon>
        <taxon>Orbiliomycetes</taxon>
        <taxon>Orbiliales</taxon>
        <taxon>Orbiliaceae</taxon>
        <taxon>Arthrobotrys</taxon>
    </lineage>
</organism>
<feature type="region of interest" description="Disordered" evidence="1">
    <location>
        <begin position="1"/>
        <end position="25"/>
    </location>
</feature>
<keyword evidence="2" id="KW-0472">Membrane</keyword>
<feature type="region of interest" description="Disordered" evidence="1">
    <location>
        <begin position="87"/>
        <end position="115"/>
    </location>
</feature>
<keyword evidence="4" id="KW-1185">Reference proteome</keyword>
<evidence type="ECO:0000256" key="1">
    <source>
        <dbReference type="SAM" id="MobiDB-lite"/>
    </source>
</evidence>
<evidence type="ECO:0000256" key="2">
    <source>
        <dbReference type="SAM" id="Phobius"/>
    </source>
</evidence>
<protein>
    <submittedName>
        <fullName evidence="3">Uncharacterized protein</fullName>
    </submittedName>
</protein>
<proteinExistence type="predicted"/>